<proteinExistence type="predicted"/>
<protein>
    <recommendedName>
        <fullName evidence="3">Peptidase A2 domain-containing protein</fullName>
    </recommendedName>
</protein>
<keyword evidence="2" id="KW-1185">Reference proteome</keyword>
<sequence length="76" mass="8193">DSGSTSTAMSLAFADISKALAAQLRNPVILHLGTVGSHARINFRTSSNIETEGYSSPKYFNVVNIDKYDMIMGTPL</sequence>
<dbReference type="AlphaFoldDB" id="A0A2H3D2K0"/>
<reference evidence="2" key="1">
    <citation type="journal article" date="2017" name="Nat. Ecol. Evol.">
        <title>Genome expansion and lineage-specific genetic innovations in the forest pathogenic fungi Armillaria.</title>
        <authorList>
            <person name="Sipos G."/>
            <person name="Prasanna A.N."/>
            <person name="Walter M.C."/>
            <person name="O'Connor E."/>
            <person name="Balint B."/>
            <person name="Krizsan K."/>
            <person name="Kiss B."/>
            <person name="Hess J."/>
            <person name="Varga T."/>
            <person name="Slot J."/>
            <person name="Riley R."/>
            <person name="Boka B."/>
            <person name="Rigling D."/>
            <person name="Barry K."/>
            <person name="Lee J."/>
            <person name="Mihaltcheva S."/>
            <person name="LaButti K."/>
            <person name="Lipzen A."/>
            <person name="Waldron R."/>
            <person name="Moloney N.M."/>
            <person name="Sperisen C."/>
            <person name="Kredics L."/>
            <person name="Vagvoelgyi C."/>
            <person name="Patrignani A."/>
            <person name="Fitzpatrick D."/>
            <person name="Nagy I."/>
            <person name="Doyle S."/>
            <person name="Anderson J.B."/>
            <person name="Grigoriev I.V."/>
            <person name="Gueldener U."/>
            <person name="Muensterkoetter M."/>
            <person name="Nagy L.G."/>
        </authorList>
    </citation>
    <scope>NUCLEOTIDE SEQUENCE [LARGE SCALE GENOMIC DNA]</scope>
    <source>
        <strain evidence="2">Ar21-2</strain>
    </source>
</reference>
<evidence type="ECO:0000313" key="1">
    <source>
        <dbReference type="EMBL" id="PBK89509.1"/>
    </source>
</evidence>
<evidence type="ECO:0000313" key="2">
    <source>
        <dbReference type="Proteomes" id="UP000217790"/>
    </source>
</evidence>
<feature type="non-terminal residue" evidence="1">
    <location>
        <position position="1"/>
    </location>
</feature>
<dbReference type="Proteomes" id="UP000217790">
    <property type="component" value="Unassembled WGS sequence"/>
</dbReference>
<name>A0A2H3D2K0_ARMGA</name>
<gene>
    <name evidence="1" type="ORF">ARMGADRAFT_875468</name>
</gene>
<evidence type="ECO:0008006" key="3">
    <source>
        <dbReference type="Google" id="ProtNLM"/>
    </source>
</evidence>
<dbReference type="OMA" id="NIETEGY"/>
<dbReference type="InParanoid" id="A0A2H3D2K0"/>
<feature type="non-terminal residue" evidence="1">
    <location>
        <position position="76"/>
    </location>
</feature>
<accession>A0A2H3D2K0</accession>
<dbReference type="EMBL" id="KZ293668">
    <property type="protein sequence ID" value="PBK89509.1"/>
    <property type="molecule type" value="Genomic_DNA"/>
</dbReference>
<dbReference type="OrthoDB" id="2886503at2759"/>
<organism evidence="1 2">
    <name type="scientific">Armillaria gallica</name>
    <name type="common">Bulbous honey fungus</name>
    <name type="synonym">Armillaria bulbosa</name>
    <dbReference type="NCBI Taxonomy" id="47427"/>
    <lineage>
        <taxon>Eukaryota</taxon>
        <taxon>Fungi</taxon>
        <taxon>Dikarya</taxon>
        <taxon>Basidiomycota</taxon>
        <taxon>Agaricomycotina</taxon>
        <taxon>Agaricomycetes</taxon>
        <taxon>Agaricomycetidae</taxon>
        <taxon>Agaricales</taxon>
        <taxon>Marasmiineae</taxon>
        <taxon>Physalacriaceae</taxon>
        <taxon>Armillaria</taxon>
    </lineage>
</organism>